<proteinExistence type="predicted"/>
<accession>A0A5C4XK58</accession>
<reference evidence="2 3" key="1">
    <citation type="submission" date="2019-06" db="EMBL/GenBank/DDBJ databases">
        <title>The draft genome of Rhizobium smilacinae PTYR-5.</title>
        <authorList>
            <person name="Liu L."/>
            <person name="Li L."/>
            <person name="Zhang X."/>
        </authorList>
    </citation>
    <scope>NUCLEOTIDE SEQUENCE [LARGE SCALE GENOMIC DNA]</scope>
    <source>
        <strain evidence="2 3">PTYR-5</strain>
    </source>
</reference>
<comment type="caution">
    <text evidence="2">The sequence shown here is derived from an EMBL/GenBank/DDBJ whole genome shotgun (WGS) entry which is preliminary data.</text>
</comment>
<dbReference type="OrthoDB" id="7889051at2"/>
<feature type="signal peptide" evidence="1">
    <location>
        <begin position="1"/>
        <end position="22"/>
    </location>
</feature>
<protein>
    <submittedName>
        <fullName evidence="2">Uncharacterized protein</fullName>
    </submittedName>
</protein>
<dbReference type="AlphaFoldDB" id="A0A5C4XK58"/>
<dbReference type="RefSeq" id="WP_139676807.1">
    <property type="nucleotide sequence ID" value="NZ_VDMN01000002.1"/>
</dbReference>
<organism evidence="2 3">
    <name type="scientific">Aliirhizobium smilacinae</name>
    <dbReference type="NCBI Taxonomy" id="1395944"/>
    <lineage>
        <taxon>Bacteria</taxon>
        <taxon>Pseudomonadati</taxon>
        <taxon>Pseudomonadota</taxon>
        <taxon>Alphaproteobacteria</taxon>
        <taxon>Hyphomicrobiales</taxon>
        <taxon>Rhizobiaceae</taxon>
        <taxon>Aliirhizobium</taxon>
    </lineage>
</organism>
<sequence>MRAQFLTTAMAAAFCFPLAANAAESDFLKSIDGQWSGGGTVLTRIGGKSVNVRCDIGFAAGSSDLSMQGTCRSLVVVSRSISAALKAKGTRYSGTYTGPSGQPSSLSGSRQGDSINLAVRWVRDINGDRSATMTIAKLGENRLRLQTIDKDPASGKSVVTSSIDLRQ</sequence>
<gene>
    <name evidence="2" type="ORF">FHP24_14060</name>
</gene>
<dbReference type="Proteomes" id="UP000311605">
    <property type="component" value="Unassembled WGS sequence"/>
</dbReference>
<feature type="chain" id="PRO_5023146413" evidence="1">
    <location>
        <begin position="23"/>
        <end position="167"/>
    </location>
</feature>
<evidence type="ECO:0000313" key="3">
    <source>
        <dbReference type="Proteomes" id="UP000311605"/>
    </source>
</evidence>
<keyword evidence="1" id="KW-0732">Signal</keyword>
<evidence type="ECO:0000313" key="2">
    <source>
        <dbReference type="EMBL" id="TNM63903.1"/>
    </source>
</evidence>
<dbReference type="EMBL" id="VDMN01000002">
    <property type="protein sequence ID" value="TNM63903.1"/>
    <property type="molecule type" value="Genomic_DNA"/>
</dbReference>
<name>A0A5C4XK58_9HYPH</name>
<evidence type="ECO:0000256" key="1">
    <source>
        <dbReference type="SAM" id="SignalP"/>
    </source>
</evidence>
<keyword evidence="3" id="KW-1185">Reference proteome</keyword>